<evidence type="ECO:0000313" key="3">
    <source>
        <dbReference type="EMBL" id="GAA3711310.1"/>
    </source>
</evidence>
<feature type="region of interest" description="Disordered" evidence="1">
    <location>
        <begin position="84"/>
        <end position="104"/>
    </location>
</feature>
<feature type="chain" id="PRO_5045942438" evidence="2">
    <location>
        <begin position="20"/>
        <end position="104"/>
    </location>
</feature>
<gene>
    <name evidence="3" type="ORF">GCM10022268_20390</name>
</gene>
<comment type="caution">
    <text evidence="3">The sequence shown here is derived from an EMBL/GenBank/DDBJ whole genome shotgun (WGS) entry which is preliminary data.</text>
</comment>
<evidence type="ECO:0000256" key="1">
    <source>
        <dbReference type="SAM" id="MobiDB-lite"/>
    </source>
</evidence>
<feature type="signal peptide" evidence="2">
    <location>
        <begin position="1"/>
        <end position="19"/>
    </location>
</feature>
<evidence type="ECO:0000313" key="4">
    <source>
        <dbReference type="Proteomes" id="UP001500523"/>
    </source>
</evidence>
<keyword evidence="4" id="KW-1185">Reference proteome</keyword>
<organism evidence="3 4">
    <name type="scientific">Sphingomonas cynarae</name>
    <dbReference type="NCBI Taxonomy" id="930197"/>
    <lineage>
        <taxon>Bacteria</taxon>
        <taxon>Pseudomonadati</taxon>
        <taxon>Pseudomonadota</taxon>
        <taxon>Alphaproteobacteria</taxon>
        <taxon>Sphingomonadales</taxon>
        <taxon>Sphingomonadaceae</taxon>
        <taxon>Sphingomonas</taxon>
    </lineage>
</organism>
<dbReference type="Proteomes" id="UP001500523">
    <property type="component" value="Unassembled WGS sequence"/>
</dbReference>
<dbReference type="EMBL" id="BAABBF010000004">
    <property type="protein sequence ID" value="GAA3711310.1"/>
    <property type="molecule type" value="Genomic_DNA"/>
</dbReference>
<evidence type="ECO:0000256" key="2">
    <source>
        <dbReference type="SAM" id="SignalP"/>
    </source>
</evidence>
<dbReference type="RefSeq" id="WP_344693280.1">
    <property type="nucleotide sequence ID" value="NZ_BAABBF010000004.1"/>
</dbReference>
<protein>
    <submittedName>
        <fullName evidence="3">Uncharacterized protein</fullName>
    </submittedName>
</protein>
<sequence>MRLMLVAAAAVVTLSPATAPARIATDLPVTTMPNPGTLPEKCRKGDRVQVKGKQTGTFGKLGDMPPATEIKTVYRSKDGCPDPLVVRRDVGMPGAGAGRPRSGN</sequence>
<feature type="compositionally biased region" description="Basic and acidic residues" evidence="1">
    <location>
        <begin position="40"/>
        <end position="49"/>
    </location>
</feature>
<reference evidence="4" key="1">
    <citation type="journal article" date="2019" name="Int. J. Syst. Evol. Microbiol.">
        <title>The Global Catalogue of Microorganisms (GCM) 10K type strain sequencing project: providing services to taxonomists for standard genome sequencing and annotation.</title>
        <authorList>
            <consortium name="The Broad Institute Genomics Platform"/>
            <consortium name="The Broad Institute Genome Sequencing Center for Infectious Disease"/>
            <person name="Wu L."/>
            <person name="Ma J."/>
        </authorList>
    </citation>
    <scope>NUCLEOTIDE SEQUENCE [LARGE SCALE GENOMIC DNA]</scope>
    <source>
        <strain evidence="4">JCM 17498</strain>
    </source>
</reference>
<proteinExistence type="predicted"/>
<name>A0ABP7DZT1_9SPHN</name>
<feature type="region of interest" description="Disordered" evidence="1">
    <location>
        <begin position="28"/>
        <end position="50"/>
    </location>
</feature>
<keyword evidence="2" id="KW-0732">Signal</keyword>
<accession>A0ABP7DZT1</accession>